<reference evidence="2" key="2">
    <citation type="submission" date="2020-05" db="UniProtKB">
        <authorList>
            <consortium name="EnsemblMetazoa"/>
        </authorList>
    </citation>
    <scope>IDENTIFICATION</scope>
    <source>
        <strain evidence="2">IAEA</strain>
    </source>
</reference>
<accession>A0A1A9W4F4</accession>
<keyword evidence="1" id="KW-1133">Transmembrane helix</keyword>
<dbReference type="Proteomes" id="UP000091820">
    <property type="component" value="Unassembled WGS sequence"/>
</dbReference>
<evidence type="ECO:0000313" key="2">
    <source>
        <dbReference type="EnsemblMetazoa" id="GBRI005916-PA"/>
    </source>
</evidence>
<feature type="transmembrane region" description="Helical" evidence="1">
    <location>
        <begin position="40"/>
        <end position="66"/>
    </location>
</feature>
<name>A0A1A9W4F4_9MUSC</name>
<evidence type="ECO:0000313" key="3">
    <source>
        <dbReference type="Proteomes" id="UP000091820"/>
    </source>
</evidence>
<proteinExistence type="predicted"/>
<protein>
    <submittedName>
        <fullName evidence="2">Uncharacterized protein</fullName>
    </submittedName>
</protein>
<keyword evidence="1" id="KW-0472">Membrane</keyword>
<evidence type="ECO:0000256" key="1">
    <source>
        <dbReference type="SAM" id="Phobius"/>
    </source>
</evidence>
<sequence length="112" mass="12489">MNAINVCIHRFVVLLTRTKLRIQTIVKFNGDGFGKHTVKVVWFVGTATLISNCGHKILAIVILLFINAGDMETPTLVTLTTNAEKLHNPLLHYIDSREIFSSKLSEASPRKS</sequence>
<keyword evidence="1" id="KW-0812">Transmembrane</keyword>
<dbReference type="VEuPathDB" id="VectorBase:GBRI005916"/>
<organism evidence="2 3">
    <name type="scientific">Glossina brevipalpis</name>
    <dbReference type="NCBI Taxonomy" id="37001"/>
    <lineage>
        <taxon>Eukaryota</taxon>
        <taxon>Metazoa</taxon>
        <taxon>Ecdysozoa</taxon>
        <taxon>Arthropoda</taxon>
        <taxon>Hexapoda</taxon>
        <taxon>Insecta</taxon>
        <taxon>Pterygota</taxon>
        <taxon>Neoptera</taxon>
        <taxon>Endopterygota</taxon>
        <taxon>Diptera</taxon>
        <taxon>Brachycera</taxon>
        <taxon>Muscomorpha</taxon>
        <taxon>Hippoboscoidea</taxon>
        <taxon>Glossinidae</taxon>
        <taxon>Glossina</taxon>
    </lineage>
</organism>
<dbReference type="AlphaFoldDB" id="A0A1A9W4F4"/>
<reference evidence="3" key="1">
    <citation type="submission" date="2014-03" db="EMBL/GenBank/DDBJ databases">
        <authorList>
            <person name="Aksoy S."/>
            <person name="Warren W."/>
            <person name="Wilson R.K."/>
        </authorList>
    </citation>
    <scope>NUCLEOTIDE SEQUENCE [LARGE SCALE GENOMIC DNA]</scope>
    <source>
        <strain evidence="3">IAEA</strain>
    </source>
</reference>
<keyword evidence="3" id="KW-1185">Reference proteome</keyword>
<dbReference type="EnsemblMetazoa" id="GBRI005916-RA">
    <property type="protein sequence ID" value="GBRI005916-PA"/>
    <property type="gene ID" value="GBRI005916"/>
</dbReference>